<name>A0A0H3KEE3_BURM1</name>
<dbReference type="RefSeq" id="WP_012213518.1">
    <property type="nucleotide sequence ID" value="NC_010084.1"/>
</dbReference>
<evidence type="ECO:0000313" key="1">
    <source>
        <dbReference type="EMBL" id="BAG43355.1"/>
    </source>
</evidence>
<dbReference type="STRING" id="395019.BMULJ_01420"/>
<dbReference type="Pfam" id="PF13262">
    <property type="entry name" value="DUF4054"/>
    <property type="match status" value="1"/>
</dbReference>
<evidence type="ECO:0000313" key="2">
    <source>
        <dbReference type="Proteomes" id="UP000008815"/>
    </source>
</evidence>
<dbReference type="HOGENOM" id="CLU_156390_0_0_4"/>
<organism evidence="1 2">
    <name type="scientific">Burkholderia multivorans (strain ATCC 17616 / 249)</name>
    <dbReference type="NCBI Taxonomy" id="395019"/>
    <lineage>
        <taxon>Bacteria</taxon>
        <taxon>Pseudomonadati</taxon>
        <taxon>Pseudomonadota</taxon>
        <taxon>Betaproteobacteria</taxon>
        <taxon>Burkholderiales</taxon>
        <taxon>Burkholderiaceae</taxon>
        <taxon>Burkholderia</taxon>
        <taxon>Burkholderia cepacia complex</taxon>
    </lineage>
</organism>
<gene>
    <name evidence="1" type="ordered locus">BMULJ_01420</name>
</gene>
<dbReference type="InterPro" id="IPR025127">
    <property type="entry name" value="DUF4054"/>
</dbReference>
<proteinExistence type="predicted"/>
<sequence>MDVSQFRQSFPEFNDTTTYPDSLIQFWMTVAVSLVNPDRWGELTDLGIALVTAHHLALAVKDQKMAAVGGVPGQVTGPQSSKAVDKVSASYDTAAVAIKDGGFWNATMYGVRYLSLAMMMGAGGMQL</sequence>
<dbReference type="KEGG" id="bmj:BMULJ_01420"/>
<accession>A0A0H3KEE3</accession>
<dbReference type="eggNOG" id="ENOG5032UYJ">
    <property type="taxonomic scope" value="Bacteria"/>
</dbReference>
<dbReference type="Proteomes" id="UP000008815">
    <property type="component" value="Chromosome 1"/>
</dbReference>
<keyword evidence="2" id="KW-1185">Reference proteome</keyword>
<dbReference type="AlphaFoldDB" id="A0A0H3KEE3"/>
<dbReference type="EMBL" id="AP009385">
    <property type="protein sequence ID" value="BAG43355.1"/>
    <property type="molecule type" value="Genomic_DNA"/>
</dbReference>
<reference evidence="1 2" key="1">
    <citation type="submission" date="2007-04" db="EMBL/GenBank/DDBJ databases">
        <title>Complete genome sequence of Burkholderia multivorans ATCC 17616.</title>
        <authorList>
            <person name="Ohtsubo Y."/>
            <person name="Yamashita A."/>
            <person name="Kurokawa K."/>
            <person name="Takami H."/>
            <person name="Yuhara S."/>
            <person name="Nishiyama E."/>
            <person name="Endo R."/>
            <person name="Miyazaki R."/>
            <person name="Ono A."/>
            <person name="Yano K."/>
            <person name="Ito M."/>
            <person name="Sota M."/>
            <person name="Yuji N."/>
            <person name="Hattori M."/>
            <person name="Tsuda M."/>
        </authorList>
    </citation>
    <scope>NUCLEOTIDE SEQUENCE [LARGE SCALE GENOMIC DNA]</scope>
    <source>
        <strain evidence="2">ATCC 17616 / 249</strain>
    </source>
</reference>
<protein>
    <submittedName>
        <fullName evidence="1">Bacteriophage protein</fullName>
    </submittedName>
</protein>
<dbReference type="KEGG" id="bmu:Bmul_1821"/>